<keyword evidence="1" id="KW-0808">Transferase</keyword>
<evidence type="ECO:0000313" key="9">
    <source>
        <dbReference type="Proteomes" id="UP000594261"/>
    </source>
</evidence>
<keyword evidence="9" id="KW-1185">Reference proteome</keyword>
<dbReference type="GO" id="GO:0003964">
    <property type="term" value="F:RNA-directed DNA polymerase activity"/>
    <property type="evidence" value="ECO:0007669"/>
    <property type="project" value="UniProtKB-KW"/>
</dbReference>
<dbReference type="EnsemblPlants" id="QL10p004566:mrna">
    <property type="protein sequence ID" value="QL10p004566:mrna:CDS:1"/>
    <property type="gene ID" value="QL10p004566"/>
</dbReference>
<reference evidence="8 9" key="1">
    <citation type="journal article" date="2016" name="G3 (Bethesda)">
        <title>First Draft Assembly and Annotation of the Genome of a California Endemic Oak Quercus lobata Nee (Fagaceae).</title>
        <authorList>
            <person name="Sork V.L."/>
            <person name="Fitz-Gibbon S.T."/>
            <person name="Puiu D."/>
            <person name="Crepeau M."/>
            <person name="Gugger P.F."/>
            <person name="Sherman R."/>
            <person name="Stevens K."/>
            <person name="Langley C.H."/>
            <person name="Pellegrini M."/>
            <person name="Salzberg S.L."/>
        </authorList>
    </citation>
    <scope>NUCLEOTIDE SEQUENCE [LARGE SCALE GENOMIC DNA]</scope>
    <source>
        <strain evidence="8 9">cv. SW786</strain>
    </source>
</reference>
<dbReference type="OMA" id="ECDISRS"/>
<feature type="domain" description="Reverse transcriptase RNase H-like" evidence="7">
    <location>
        <begin position="12"/>
        <end position="91"/>
    </location>
</feature>
<organism evidence="8 9">
    <name type="scientific">Quercus lobata</name>
    <name type="common">Valley oak</name>
    <dbReference type="NCBI Taxonomy" id="97700"/>
    <lineage>
        <taxon>Eukaryota</taxon>
        <taxon>Viridiplantae</taxon>
        <taxon>Streptophyta</taxon>
        <taxon>Embryophyta</taxon>
        <taxon>Tracheophyta</taxon>
        <taxon>Spermatophyta</taxon>
        <taxon>Magnoliopsida</taxon>
        <taxon>eudicotyledons</taxon>
        <taxon>Gunneridae</taxon>
        <taxon>Pentapetalae</taxon>
        <taxon>rosids</taxon>
        <taxon>fabids</taxon>
        <taxon>Fagales</taxon>
        <taxon>Fagaceae</taxon>
        <taxon>Quercus</taxon>
    </lineage>
</organism>
<accession>A0A7N2MNT8</accession>
<evidence type="ECO:0000256" key="4">
    <source>
        <dbReference type="ARBA" id="ARBA00022759"/>
    </source>
</evidence>
<dbReference type="Gramene" id="QL10p004566:mrna">
    <property type="protein sequence ID" value="QL10p004566:mrna:CDS:1"/>
    <property type="gene ID" value="QL10p004566"/>
</dbReference>
<protein>
    <recommendedName>
        <fullName evidence="7">Reverse transcriptase RNase H-like domain-containing protein</fullName>
    </recommendedName>
</protein>
<dbReference type="InterPro" id="IPR041373">
    <property type="entry name" value="RT_RNaseH"/>
</dbReference>
<dbReference type="Pfam" id="PF17917">
    <property type="entry name" value="RT_RNaseH"/>
    <property type="match status" value="1"/>
</dbReference>
<keyword evidence="2" id="KW-0548">Nucleotidyltransferase</keyword>
<keyword evidence="3" id="KW-0540">Nuclease</keyword>
<dbReference type="PANTHER" id="PTHR34072">
    <property type="entry name" value="ENZYMATIC POLYPROTEIN-RELATED"/>
    <property type="match status" value="1"/>
</dbReference>
<dbReference type="InParanoid" id="A0A7N2MNT8"/>
<dbReference type="InterPro" id="IPR043502">
    <property type="entry name" value="DNA/RNA_pol_sf"/>
</dbReference>
<proteinExistence type="predicted"/>
<dbReference type="EMBL" id="LRBV02000010">
    <property type="status" value="NOT_ANNOTATED_CDS"/>
    <property type="molecule type" value="Genomic_DNA"/>
</dbReference>
<sequence>MTTSLVWAFPNFNQVFIIECDISRSRIVAVLRQKQLIASHSHTLHGKKLLLSTYEKEMLALIMAVQKWRHYLLGRRRFIMRMNHRSLIKMDPNWFPERWLYKLIGFDFTI</sequence>
<reference evidence="8" key="2">
    <citation type="submission" date="2021-01" db="UniProtKB">
        <authorList>
            <consortium name="EnsemblPlants"/>
        </authorList>
    </citation>
    <scope>IDENTIFICATION</scope>
</reference>
<dbReference type="Proteomes" id="UP000594261">
    <property type="component" value="Chromosome 10"/>
</dbReference>
<evidence type="ECO:0000256" key="6">
    <source>
        <dbReference type="ARBA" id="ARBA00022918"/>
    </source>
</evidence>
<dbReference type="GO" id="GO:0004519">
    <property type="term" value="F:endonuclease activity"/>
    <property type="evidence" value="ECO:0007669"/>
    <property type="project" value="UniProtKB-KW"/>
</dbReference>
<keyword evidence="5" id="KW-0378">Hydrolase</keyword>
<dbReference type="GO" id="GO:0016787">
    <property type="term" value="F:hydrolase activity"/>
    <property type="evidence" value="ECO:0007669"/>
    <property type="project" value="UniProtKB-KW"/>
</dbReference>
<evidence type="ECO:0000256" key="3">
    <source>
        <dbReference type="ARBA" id="ARBA00022722"/>
    </source>
</evidence>
<evidence type="ECO:0000256" key="5">
    <source>
        <dbReference type="ARBA" id="ARBA00022801"/>
    </source>
</evidence>
<evidence type="ECO:0000313" key="8">
    <source>
        <dbReference type="EnsemblPlants" id="QL10p004566:mrna:CDS:1"/>
    </source>
</evidence>
<dbReference type="SUPFAM" id="SSF56672">
    <property type="entry name" value="DNA/RNA polymerases"/>
    <property type="match status" value="1"/>
</dbReference>
<evidence type="ECO:0000256" key="1">
    <source>
        <dbReference type="ARBA" id="ARBA00022679"/>
    </source>
</evidence>
<evidence type="ECO:0000259" key="7">
    <source>
        <dbReference type="Pfam" id="PF17917"/>
    </source>
</evidence>
<name>A0A7N2MNT8_QUELO</name>
<evidence type="ECO:0000256" key="2">
    <source>
        <dbReference type="ARBA" id="ARBA00022695"/>
    </source>
</evidence>
<dbReference type="PANTHER" id="PTHR34072:SF55">
    <property type="entry name" value="DNA_RNA POLYMERASES SUPERFAMILY PROTEIN"/>
    <property type="match status" value="1"/>
</dbReference>
<dbReference type="AlphaFoldDB" id="A0A7N2MNT8"/>
<keyword evidence="4" id="KW-0255">Endonuclease</keyword>
<keyword evidence="6" id="KW-0695">RNA-directed DNA polymerase</keyword>